<feature type="domain" description="DUF559" evidence="2">
    <location>
        <begin position="2"/>
        <end position="107"/>
    </location>
</feature>
<dbReference type="CDD" id="cd01038">
    <property type="entry name" value="Endonuclease_DUF559"/>
    <property type="match status" value="1"/>
</dbReference>
<proteinExistence type="predicted"/>
<gene>
    <name evidence="3" type="ORF">ISP17_06980</name>
</gene>
<dbReference type="Proteomes" id="UP001620460">
    <property type="component" value="Unassembled WGS sequence"/>
</dbReference>
<sequence>MDQRTFAKVLRKNMTDAERLLWRHLRAHRLCDQKFRRQQPIGPYVVDFVHFGARLVVEADGGQHNGSSNDAERDAWLQGQGFTVLRFWNHDILQNIEAVLEVVLNEIAKGAPSPPAPLPQGERGGDRT</sequence>
<evidence type="ECO:0000313" key="4">
    <source>
        <dbReference type="Proteomes" id="UP001620460"/>
    </source>
</evidence>
<feature type="region of interest" description="Disordered" evidence="1">
    <location>
        <begin position="109"/>
        <end position="128"/>
    </location>
</feature>
<protein>
    <submittedName>
        <fullName evidence="3">Endonuclease domain-containing protein</fullName>
    </submittedName>
</protein>
<organism evidence="3 4">
    <name type="scientific">Dyella ginsengisoli</name>
    <dbReference type="NCBI Taxonomy" id="363848"/>
    <lineage>
        <taxon>Bacteria</taxon>
        <taxon>Pseudomonadati</taxon>
        <taxon>Pseudomonadota</taxon>
        <taxon>Gammaproteobacteria</taxon>
        <taxon>Lysobacterales</taxon>
        <taxon>Rhodanobacteraceae</taxon>
        <taxon>Dyella</taxon>
    </lineage>
</organism>
<evidence type="ECO:0000259" key="2">
    <source>
        <dbReference type="Pfam" id="PF04480"/>
    </source>
</evidence>
<keyword evidence="3" id="KW-0378">Hydrolase</keyword>
<dbReference type="EMBL" id="JADIKM010000002">
    <property type="protein sequence ID" value="MFK2903700.1"/>
    <property type="molecule type" value="Genomic_DNA"/>
</dbReference>
<dbReference type="InterPro" id="IPR011335">
    <property type="entry name" value="Restrct_endonuc-II-like"/>
</dbReference>
<keyword evidence="4" id="KW-1185">Reference proteome</keyword>
<dbReference type="Gene3D" id="3.40.960.10">
    <property type="entry name" value="VSR Endonuclease"/>
    <property type="match status" value="1"/>
</dbReference>
<dbReference type="GO" id="GO:0004519">
    <property type="term" value="F:endonuclease activity"/>
    <property type="evidence" value="ECO:0007669"/>
    <property type="project" value="UniProtKB-KW"/>
</dbReference>
<dbReference type="RefSeq" id="WP_404631491.1">
    <property type="nucleotide sequence ID" value="NZ_JADIKM010000002.1"/>
</dbReference>
<comment type="caution">
    <text evidence="3">The sequence shown here is derived from an EMBL/GenBank/DDBJ whole genome shotgun (WGS) entry which is preliminary data.</text>
</comment>
<dbReference type="PANTHER" id="PTHR38590">
    <property type="entry name" value="BLL0828 PROTEIN"/>
    <property type="match status" value="1"/>
</dbReference>
<reference evidence="3 4" key="1">
    <citation type="submission" date="2020-10" db="EMBL/GenBank/DDBJ databases">
        <title>Phylogeny of dyella-like bacteria.</title>
        <authorList>
            <person name="Fu J."/>
        </authorList>
    </citation>
    <scope>NUCLEOTIDE SEQUENCE [LARGE SCALE GENOMIC DNA]</scope>
    <source>
        <strain evidence="3 4">Gsoil3046</strain>
    </source>
</reference>
<keyword evidence="3" id="KW-0540">Nuclease</keyword>
<dbReference type="PANTHER" id="PTHR38590:SF1">
    <property type="entry name" value="BLL0828 PROTEIN"/>
    <property type="match status" value="1"/>
</dbReference>
<dbReference type="InterPro" id="IPR047216">
    <property type="entry name" value="Endonuclease_DUF559_bact"/>
</dbReference>
<dbReference type="InterPro" id="IPR007569">
    <property type="entry name" value="DUF559"/>
</dbReference>
<accession>A0ABW8JTW9</accession>
<dbReference type="SUPFAM" id="SSF52980">
    <property type="entry name" value="Restriction endonuclease-like"/>
    <property type="match status" value="1"/>
</dbReference>
<evidence type="ECO:0000313" key="3">
    <source>
        <dbReference type="EMBL" id="MFK2903700.1"/>
    </source>
</evidence>
<keyword evidence="3" id="KW-0255">Endonuclease</keyword>
<dbReference type="Pfam" id="PF04480">
    <property type="entry name" value="DUF559"/>
    <property type="match status" value="1"/>
</dbReference>
<name>A0ABW8JTW9_9GAMM</name>
<evidence type="ECO:0000256" key="1">
    <source>
        <dbReference type="SAM" id="MobiDB-lite"/>
    </source>
</evidence>